<sequence length="58" mass="6212">MAGKTSSFFPFGGGPLICPGRVFAKQEIPMTIAALVTGFEIDMIDWGASRRIQVRPAA</sequence>
<dbReference type="Gene3D" id="1.10.630.10">
    <property type="entry name" value="Cytochrome P450"/>
    <property type="match status" value="1"/>
</dbReference>
<evidence type="ECO:0008006" key="2">
    <source>
        <dbReference type="Google" id="ProtNLM"/>
    </source>
</evidence>
<dbReference type="SUPFAM" id="SSF48264">
    <property type="entry name" value="Cytochrome P450"/>
    <property type="match status" value="1"/>
</dbReference>
<dbReference type="OrthoDB" id="3366823at2759"/>
<dbReference type="Proteomes" id="UP000326877">
    <property type="component" value="Unassembled WGS sequence"/>
</dbReference>
<reference evidence="1" key="1">
    <citation type="submission" date="2019-04" db="EMBL/GenBank/DDBJ databases">
        <title>Friends and foes A comparative genomics studyof 23 Aspergillus species from section Flavi.</title>
        <authorList>
            <consortium name="DOE Joint Genome Institute"/>
            <person name="Kjaerbolling I."/>
            <person name="Vesth T."/>
            <person name="Frisvad J.C."/>
            <person name="Nybo J.L."/>
            <person name="Theobald S."/>
            <person name="Kildgaard S."/>
            <person name="Isbrandt T."/>
            <person name="Kuo A."/>
            <person name="Sato A."/>
            <person name="Lyhne E.K."/>
            <person name="Kogle M.E."/>
            <person name="Wiebenga A."/>
            <person name="Kun R.S."/>
            <person name="Lubbers R.J."/>
            <person name="Makela M.R."/>
            <person name="Barry K."/>
            <person name="Chovatia M."/>
            <person name="Clum A."/>
            <person name="Daum C."/>
            <person name="Haridas S."/>
            <person name="He G."/>
            <person name="LaButti K."/>
            <person name="Lipzen A."/>
            <person name="Mondo S."/>
            <person name="Riley R."/>
            <person name="Salamov A."/>
            <person name="Simmons B.A."/>
            <person name="Magnuson J.K."/>
            <person name="Henrissat B."/>
            <person name="Mortensen U.H."/>
            <person name="Larsen T.O."/>
            <person name="Devries R.P."/>
            <person name="Grigoriev I.V."/>
            <person name="Machida M."/>
            <person name="Baker S.E."/>
            <person name="Andersen M.R."/>
        </authorList>
    </citation>
    <scope>NUCLEOTIDE SEQUENCE [LARGE SCALE GENOMIC DNA]</scope>
    <source>
        <strain evidence="1">IBT 14317</strain>
    </source>
</reference>
<evidence type="ECO:0000313" key="1">
    <source>
        <dbReference type="EMBL" id="KAE8389313.1"/>
    </source>
</evidence>
<accession>A0A5N7C6R6</accession>
<proteinExistence type="predicted"/>
<protein>
    <recommendedName>
        <fullName evidence="2">Cytochrome P450</fullName>
    </recommendedName>
</protein>
<dbReference type="GO" id="GO:0005506">
    <property type="term" value="F:iron ion binding"/>
    <property type="evidence" value="ECO:0007669"/>
    <property type="project" value="InterPro"/>
</dbReference>
<dbReference type="GO" id="GO:0016705">
    <property type="term" value="F:oxidoreductase activity, acting on paired donors, with incorporation or reduction of molecular oxygen"/>
    <property type="evidence" value="ECO:0007669"/>
    <property type="project" value="InterPro"/>
</dbReference>
<dbReference type="GO" id="GO:0020037">
    <property type="term" value="F:heme binding"/>
    <property type="evidence" value="ECO:0007669"/>
    <property type="project" value="InterPro"/>
</dbReference>
<dbReference type="GO" id="GO:0004497">
    <property type="term" value="F:monooxygenase activity"/>
    <property type="evidence" value="ECO:0007669"/>
    <property type="project" value="InterPro"/>
</dbReference>
<name>A0A5N7C6R6_PETAA</name>
<dbReference type="Pfam" id="PF00067">
    <property type="entry name" value="p450"/>
    <property type="match status" value="1"/>
</dbReference>
<dbReference type="EMBL" id="ML735267">
    <property type="protein sequence ID" value="KAE8389313.1"/>
    <property type="molecule type" value="Genomic_DNA"/>
</dbReference>
<organism evidence="1">
    <name type="scientific">Petromyces alliaceus</name>
    <name type="common">Aspergillus alliaceus</name>
    <dbReference type="NCBI Taxonomy" id="209559"/>
    <lineage>
        <taxon>Eukaryota</taxon>
        <taxon>Fungi</taxon>
        <taxon>Dikarya</taxon>
        <taxon>Ascomycota</taxon>
        <taxon>Pezizomycotina</taxon>
        <taxon>Eurotiomycetes</taxon>
        <taxon>Eurotiomycetidae</taxon>
        <taxon>Eurotiales</taxon>
        <taxon>Aspergillaceae</taxon>
        <taxon>Aspergillus</taxon>
        <taxon>Aspergillus subgen. Circumdati</taxon>
    </lineage>
</organism>
<dbReference type="InterPro" id="IPR036396">
    <property type="entry name" value="Cyt_P450_sf"/>
</dbReference>
<dbReference type="InterPro" id="IPR001128">
    <property type="entry name" value="Cyt_P450"/>
</dbReference>
<dbReference type="AlphaFoldDB" id="A0A5N7C6R6"/>
<gene>
    <name evidence="1" type="ORF">BDV23DRAFT_157315</name>
</gene>